<accession>A0A3B0WVD0</accession>
<organism evidence="1">
    <name type="scientific">hydrothermal vent metagenome</name>
    <dbReference type="NCBI Taxonomy" id="652676"/>
    <lineage>
        <taxon>unclassified sequences</taxon>
        <taxon>metagenomes</taxon>
        <taxon>ecological metagenomes</taxon>
    </lineage>
</organism>
<protein>
    <submittedName>
        <fullName evidence="1">Uncharacterized protein</fullName>
    </submittedName>
</protein>
<reference evidence="1" key="1">
    <citation type="submission" date="2018-06" db="EMBL/GenBank/DDBJ databases">
        <authorList>
            <person name="Zhirakovskaya E."/>
        </authorList>
    </citation>
    <scope>NUCLEOTIDE SEQUENCE</scope>
</reference>
<proteinExistence type="predicted"/>
<dbReference type="AlphaFoldDB" id="A0A3B0WVD0"/>
<sequence>MAVALTPVLIPPRDLWSRFVALSALGGIRLMGQNAKKQVVFPKGDVPKLNLNALFIAFLSALSCDISVKMVVSNNL</sequence>
<dbReference type="EMBL" id="UOFF01000227">
    <property type="protein sequence ID" value="VAW56430.1"/>
    <property type="molecule type" value="Genomic_DNA"/>
</dbReference>
<gene>
    <name evidence="1" type="ORF">MNBD_GAMMA07-2406</name>
</gene>
<name>A0A3B0WVD0_9ZZZZ</name>
<evidence type="ECO:0000313" key="1">
    <source>
        <dbReference type="EMBL" id="VAW56430.1"/>
    </source>
</evidence>